<protein>
    <submittedName>
        <fullName evidence="1">Defensin-like protein 20</fullName>
    </submittedName>
</protein>
<evidence type="ECO:0000313" key="1">
    <source>
        <dbReference type="EMBL" id="KAI7991012.1"/>
    </source>
</evidence>
<accession>A0ACC0FSG4</accession>
<dbReference type="Proteomes" id="UP001060215">
    <property type="component" value="Chromosome 13"/>
</dbReference>
<organism evidence="1 2">
    <name type="scientific">Camellia lanceoleosa</name>
    <dbReference type="NCBI Taxonomy" id="1840588"/>
    <lineage>
        <taxon>Eukaryota</taxon>
        <taxon>Viridiplantae</taxon>
        <taxon>Streptophyta</taxon>
        <taxon>Embryophyta</taxon>
        <taxon>Tracheophyta</taxon>
        <taxon>Spermatophyta</taxon>
        <taxon>Magnoliopsida</taxon>
        <taxon>eudicotyledons</taxon>
        <taxon>Gunneridae</taxon>
        <taxon>Pentapetalae</taxon>
        <taxon>asterids</taxon>
        <taxon>Ericales</taxon>
        <taxon>Theaceae</taxon>
        <taxon>Camellia</taxon>
    </lineage>
</organism>
<dbReference type="EMBL" id="CM045770">
    <property type="protein sequence ID" value="KAI7991012.1"/>
    <property type="molecule type" value="Genomic_DNA"/>
</dbReference>
<proteinExistence type="predicted"/>
<evidence type="ECO:0000313" key="2">
    <source>
        <dbReference type="Proteomes" id="UP001060215"/>
    </source>
</evidence>
<gene>
    <name evidence="1" type="ORF">LOK49_LG12G00730</name>
</gene>
<sequence length="73" mass="7937">MILVVALLFLCIDENEAQASRCCNNHPSLGNCTPGKDDQPGSDGKCWIYCINDCEKGGICKKVGNSHVCHCYC</sequence>
<comment type="caution">
    <text evidence="1">The sequence shown here is derived from an EMBL/GenBank/DDBJ whole genome shotgun (WGS) entry which is preliminary data.</text>
</comment>
<keyword evidence="2" id="KW-1185">Reference proteome</keyword>
<reference evidence="1 2" key="1">
    <citation type="journal article" date="2022" name="Plant J.">
        <title>Chromosome-level genome of Camellia lanceoleosa provides a valuable resource for understanding genome evolution and self-incompatibility.</title>
        <authorList>
            <person name="Gong W."/>
            <person name="Xiao S."/>
            <person name="Wang L."/>
            <person name="Liao Z."/>
            <person name="Chang Y."/>
            <person name="Mo W."/>
            <person name="Hu G."/>
            <person name="Li W."/>
            <person name="Zhao G."/>
            <person name="Zhu H."/>
            <person name="Hu X."/>
            <person name="Ji K."/>
            <person name="Xiang X."/>
            <person name="Song Q."/>
            <person name="Yuan D."/>
            <person name="Jin S."/>
            <person name="Zhang L."/>
        </authorList>
    </citation>
    <scope>NUCLEOTIDE SEQUENCE [LARGE SCALE GENOMIC DNA]</scope>
    <source>
        <strain evidence="1">SQ_2022a</strain>
    </source>
</reference>
<name>A0ACC0FSG4_9ERIC</name>